<sequence>MVGVLGVVVVTVADSVVGMDPIVALIGQLMFTLLACQTQLLLAYRRYSAQRRRAAARILFQDSVSTVAWTRSRIRRRQRFQHWFLLAQIEEPRQHWVYPRSTDWWENIVLVHWDDRRWMRRFRMSKRTFIDLVEALRPRLQRQNTSLRSAISVERRVAVAIWWLASGTSYQVASDLFGIGKSTVASAVVEFCLAVEVELLSKTVSFGSGIGQIMDGFRRLGFPHCVGAIDGTHIPICAPGGRPDQYGNRKNYSSILLQGTVDHRGRFVDAEVGWSGKNHDAFVFAHSAFCVAMDSGSLIPGNPFMVVDGVRIPPVVIADGAYPMRRWLMKPYGRTATTQAQKMFDTRLSRARNVVECCFGRLKARWRCLSHRLQVREHNVIAVVTACVVLHNLCESWGHPITGRGAAPETMLVSHGEGQELTTHHRHLAEGKVVRDALAKYMGLDSTS</sequence>
<keyword evidence="6" id="KW-0378">Hydrolase</keyword>
<organism evidence="10 11">
    <name type="scientific">Eublepharis macularius</name>
    <name type="common">Leopard gecko</name>
    <name type="synonym">Cyrtodactylus macularius</name>
    <dbReference type="NCBI Taxonomy" id="481883"/>
    <lineage>
        <taxon>Eukaryota</taxon>
        <taxon>Metazoa</taxon>
        <taxon>Chordata</taxon>
        <taxon>Craniata</taxon>
        <taxon>Vertebrata</taxon>
        <taxon>Euteleostomi</taxon>
        <taxon>Lepidosauria</taxon>
        <taxon>Squamata</taxon>
        <taxon>Bifurcata</taxon>
        <taxon>Gekkota</taxon>
        <taxon>Eublepharidae</taxon>
        <taxon>Eublepharinae</taxon>
        <taxon>Eublepharis</taxon>
    </lineage>
</organism>
<dbReference type="Proteomes" id="UP001190640">
    <property type="component" value="Chromosome 16"/>
</dbReference>
<feature type="domain" description="DDE Tnp4" evidence="9">
    <location>
        <begin position="229"/>
        <end position="392"/>
    </location>
</feature>
<reference evidence="11" key="1">
    <citation type="submission" date="2025-08" db="UniProtKB">
        <authorList>
            <consortium name="RefSeq"/>
        </authorList>
    </citation>
    <scope>IDENTIFICATION</scope>
    <source>
        <tissue evidence="11">Blood</tissue>
    </source>
</reference>
<dbReference type="PANTHER" id="PTHR22930:SF206">
    <property type="entry name" value="NUCLEASE HARBI1"/>
    <property type="match status" value="1"/>
</dbReference>
<feature type="transmembrane region" description="Helical" evidence="8">
    <location>
        <begin position="23"/>
        <end position="44"/>
    </location>
</feature>
<comment type="cofactor">
    <cofactor evidence="1">
        <name>a divalent metal cation</name>
        <dbReference type="ChEBI" id="CHEBI:60240"/>
    </cofactor>
</comment>
<evidence type="ECO:0000256" key="3">
    <source>
        <dbReference type="ARBA" id="ARBA00006958"/>
    </source>
</evidence>
<evidence type="ECO:0000256" key="8">
    <source>
        <dbReference type="SAM" id="Phobius"/>
    </source>
</evidence>
<accession>A0AA97KIU3</accession>
<comment type="similarity">
    <text evidence="3">Belongs to the HARBI1 family.</text>
</comment>
<evidence type="ECO:0000259" key="9">
    <source>
        <dbReference type="Pfam" id="PF13359"/>
    </source>
</evidence>
<comment type="subcellular location">
    <subcellularLocation>
        <location evidence="2">Nucleus</location>
    </subcellularLocation>
</comment>
<dbReference type="KEGG" id="emc:129343871"/>
<keyword evidence="7" id="KW-0539">Nucleus</keyword>
<dbReference type="RefSeq" id="XP_054856229.1">
    <property type="nucleotide sequence ID" value="XM_055000254.1"/>
</dbReference>
<evidence type="ECO:0000256" key="7">
    <source>
        <dbReference type="ARBA" id="ARBA00023242"/>
    </source>
</evidence>
<dbReference type="InterPro" id="IPR045249">
    <property type="entry name" value="HARBI1-like"/>
</dbReference>
<gene>
    <name evidence="11" type="primary">LOC129343871</name>
</gene>
<keyword evidence="4" id="KW-0540">Nuclease</keyword>
<proteinExistence type="inferred from homology"/>
<keyword evidence="8" id="KW-0812">Transmembrane</keyword>
<name>A0AA97KIU3_EUBMA</name>
<keyword evidence="8" id="KW-1133">Transmembrane helix</keyword>
<dbReference type="PANTHER" id="PTHR22930">
    <property type="match status" value="1"/>
</dbReference>
<dbReference type="GeneID" id="129343871"/>
<evidence type="ECO:0000256" key="2">
    <source>
        <dbReference type="ARBA" id="ARBA00004123"/>
    </source>
</evidence>
<dbReference type="GO" id="GO:0046872">
    <property type="term" value="F:metal ion binding"/>
    <property type="evidence" value="ECO:0007669"/>
    <property type="project" value="UniProtKB-KW"/>
</dbReference>
<dbReference type="GO" id="GO:0016787">
    <property type="term" value="F:hydrolase activity"/>
    <property type="evidence" value="ECO:0007669"/>
    <property type="project" value="UniProtKB-KW"/>
</dbReference>
<evidence type="ECO:0000256" key="4">
    <source>
        <dbReference type="ARBA" id="ARBA00022722"/>
    </source>
</evidence>
<dbReference type="InterPro" id="IPR027806">
    <property type="entry name" value="HARBI1_dom"/>
</dbReference>
<dbReference type="GO" id="GO:0005634">
    <property type="term" value="C:nucleus"/>
    <property type="evidence" value="ECO:0007669"/>
    <property type="project" value="UniProtKB-SubCell"/>
</dbReference>
<evidence type="ECO:0000313" key="10">
    <source>
        <dbReference type="Proteomes" id="UP001190640"/>
    </source>
</evidence>
<protein>
    <submittedName>
        <fullName evidence="11">Uncharacterized protein LOC129343871</fullName>
    </submittedName>
</protein>
<keyword evidence="10" id="KW-1185">Reference proteome</keyword>
<keyword evidence="8" id="KW-0472">Membrane</keyword>
<evidence type="ECO:0000313" key="11">
    <source>
        <dbReference type="RefSeq" id="XP_054856229.1"/>
    </source>
</evidence>
<dbReference type="Pfam" id="PF13359">
    <property type="entry name" value="DDE_Tnp_4"/>
    <property type="match status" value="1"/>
</dbReference>
<dbReference type="AlphaFoldDB" id="A0AA97KIU3"/>
<dbReference type="GO" id="GO:0004518">
    <property type="term" value="F:nuclease activity"/>
    <property type="evidence" value="ECO:0007669"/>
    <property type="project" value="UniProtKB-KW"/>
</dbReference>
<evidence type="ECO:0000256" key="6">
    <source>
        <dbReference type="ARBA" id="ARBA00022801"/>
    </source>
</evidence>
<evidence type="ECO:0000256" key="5">
    <source>
        <dbReference type="ARBA" id="ARBA00022723"/>
    </source>
</evidence>
<keyword evidence="5" id="KW-0479">Metal-binding</keyword>
<evidence type="ECO:0000256" key="1">
    <source>
        <dbReference type="ARBA" id="ARBA00001968"/>
    </source>
</evidence>